<dbReference type="SUPFAM" id="SSF56935">
    <property type="entry name" value="Porins"/>
    <property type="match status" value="1"/>
</dbReference>
<keyword evidence="3 10" id="KW-1134">Transmembrane beta strand</keyword>
<dbReference type="InterPro" id="IPR036942">
    <property type="entry name" value="Beta-barrel_TonB_sf"/>
</dbReference>
<proteinExistence type="inferred from homology"/>
<dbReference type="Gene3D" id="2.60.40.1120">
    <property type="entry name" value="Carboxypeptidase-like, regulatory domain"/>
    <property type="match status" value="1"/>
</dbReference>
<evidence type="ECO:0000256" key="2">
    <source>
        <dbReference type="ARBA" id="ARBA00022448"/>
    </source>
</evidence>
<gene>
    <name evidence="15" type="ORF">SAMN04488121_101343</name>
</gene>
<dbReference type="GO" id="GO:0009279">
    <property type="term" value="C:cell outer membrane"/>
    <property type="evidence" value="ECO:0007669"/>
    <property type="project" value="UniProtKB-SubCell"/>
</dbReference>
<evidence type="ECO:0000256" key="9">
    <source>
        <dbReference type="ARBA" id="ARBA00023237"/>
    </source>
</evidence>
<dbReference type="GO" id="GO:0044718">
    <property type="term" value="P:siderophore transmembrane transport"/>
    <property type="evidence" value="ECO:0007669"/>
    <property type="project" value="TreeGrafter"/>
</dbReference>
<dbReference type="STRING" id="104663.SAMN04488121_101343"/>
<comment type="subcellular location">
    <subcellularLocation>
        <location evidence="1 10">Cell outer membrane</location>
        <topology evidence="1 10">Multi-pass membrane protein</topology>
    </subcellularLocation>
</comment>
<evidence type="ECO:0000256" key="7">
    <source>
        <dbReference type="ARBA" id="ARBA00023136"/>
    </source>
</evidence>
<dbReference type="PANTHER" id="PTHR30069">
    <property type="entry name" value="TONB-DEPENDENT OUTER MEMBRANE RECEPTOR"/>
    <property type="match status" value="1"/>
</dbReference>
<dbReference type="InterPro" id="IPR039426">
    <property type="entry name" value="TonB-dep_rcpt-like"/>
</dbReference>
<dbReference type="AlphaFoldDB" id="A0A1G7H8G5"/>
<evidence type="ECO:0000256" key="1">
    <source>
        <dbReference type="ARBA" id="ARBA00004571"/>
    </source>
</evidence>
<evidence type="ECO:0000256" key="8">
    <source>
        <dbReference type="ARBA" id="ARBA00023170"/>
    </source>
</evidence>
<dbReference type="NCBIfam" id="TIGR04057">
    <property type="entry name" value="SusC_RagA_signa"/>
    <property type="match status" value="1"/>
</dbReference>
<dbReference type="InterPro" id="IPR012910">
    <property type="entry name" value="Plug_dom"/>
</dbReference>
<dbReference type="Gene3D" id="2.170.130.10">
    <property type="entry name" value="TonB-dependent receptor, plug domain"/>
    <property type="match status" value="1"/>
</dbReference>
<dbReference type="SUPFAM" id="SSF49464">
    <property type="entry name" value="Carboxypeptidase regulatory domain-like"/>
    <property type="match status" value="1"/>
</dbReference>
<keyword evidence="6 11" id="KW-0798">TonB box</keyword>
<dbReference type="InterPro" id="IPR023996">
    <property type="entry name" value="TonB-dep_OMP_SusC/RagA"/>
</dbReference>
<keyword evidence="8" id="KW-0675">Receptor</keyword>
<feature type="signal peptide" evidence="12">
    <location>
        <begin position="1"/>
        <end position="27"/>
    </location>
</feature>
<evidence type="ECO:0000259" key="13">
    <source>
        <dbReference type="Pfam" id="PF00593"/>
    </source>
</evidence>
<keyword evidence="4 10" id="KW-0812">Transmembrane</keyword>
<dbReference type="Pfam" id="PF00593">
    <property type="entry name" value="TonB_dep_Rec_b-barrel"/>
    <property type="match status" value="1"/>
</dbReference>
<evidence type="ECO:0000256" key="3">
    <source>
        <dbReference type="ARBA" id="ARBA00022452"/>
    </source>
</evidence>
<feature type="chain" id="PRO_5011672358" evidence="12">
    <location>
        <begin position="28"/>
        <end position="990"/>
    </location>
</feature>
<evidence type="ECO:0000256" key="4">
    <source>
        <dbReference type="ARBA" id="ARBA00022692"/>
    </source>
</evidence>
<dbReference type="GO" id="GO:0015344">
    <property type="term" value="F:siderophore uptake transmembrane transporter activity"/>
    <property type="evidence" value="ECO:0007669"/>
    <property type="project" value="TreeGrafter"/>
</dbReference>
<evidence type="ECO:0000259" key="14">
    <source>
        <dbReference type="Pfam" id="PF07715"/>
    </source>
</evidence>
<comment type="similarity">
    <text evidence="10 11">Belongs to the TonB-dependent receptor family.</text>
</comment>
<feature type="domain" description="TonB-dependent receptor-like beta-barrel" evidence="13">
    <location>
        <begin position="364"/>
        <end position="941"/>
    </location>
</feature>
<dbReference type="InterPro" id="IPR037066">
    <property type="entry name" value="Plug_dom_sf"/>
</dbReference>
<organism evidence="15 16">
    <name type="scientific">Chitinophaga filiformis</name>
    <name type="common">Myxococcus filiformis</name>
    <name type="synonym">Flexibacter filiformis</name>
    <dbReference type="NCBI Taxonomy" id="104663"/>
    <lineage>
        <taxon>Bacteria</taxon>
        <taxon>Pseudomonadati</taxon>
        <taxon>Bacteroidota</taxon>
        <taxon>Chitinophagia</taxon>
        <taxon>Chitinophagales</taxon>
        <taxon>Chitinophagaceae</taxon>
        <taxon>Chitinophaga</taxon>
    </lineage>
</organism>
<evidence type="ECO:0000256" key="6">
    <source>
        <dbReference type="ARBA" id="ARBA00023077"/>
    </source>
</evidence>
<dbReference type="Pfam" id="PF07715">
    <property type="entry name" value="Plug"/>
    <property type="match status" value="1"/>
</dbReference>
<evidence type="ECO:0000256" key="10">
    <source>
        <dbReference type="PROSITE-ProRule" id="PRU01360"/>
    </source>
</evidence>
<evidence type="ECO:0000313" key="16">
    <source>
        <dbReference type="Proteomes" id="UP000199045"/>
    </source>
</evidence>
<feature type="domain" description="TonB-dependent receptor plug" evidence="14">
    <location>
        <begin position="122"/>
        <end position="229"/>
    </location>
</feature>
<reference evidence="15 16" key="1">
    <citation type="submission" date="2016-10" db="EMBL/GenBank/DDBJ databases">
        <authorList>
            <person name="de Groot N.N."/>
        </authorList>
    </citation>
    <scope>NUCLEOTIDE SEQUENCE [LARGE SCALE GENOMIC DNA]</scope>
    <source>
        <strain evidence="15 16">DSM 527</strain>
    </source>
</reference>
<dbReference type="Proteomes" id="UP000199045">
    <property type="component" value="Unassembled WGS sequence"/>
</dbReference>
<accession>A0A1G7H8G5</accession>
<name>A0A1G7H8G5_CHIFI</name>
<dbReference type="Gene3D" id="2.40.170.20">
    <property type="entry name" value="TonB-dependent receptor, beta-barrel domain"/>
    <property type="match status" value="1"/>
</dbReference>
<keyword evidence="9 10" id="KW-0998">Cell outer membrane</keyword>
<evidence type="ECO:0000256" key="12">
    <source>
        <dbReference type="SAM" id="SignalP"/>
    </source>
</evidence>
<dbReference type="PROSITE" id="PS52016">
    <property type="entry name" value="TONB_DEPENDENT_REC_3"/>
    <property type="match status" value="1"/>
</dbReference>
<keyword evidence="7 10" id="KW-0472">Membrane</keyword>
<dbReference type="RefSeq" id="WP_245705331.1">
    <property type="nucleotide sequence ID" value="NZ_FNBN01000001.1"/>
</dbReference>
<evidence type="ECO:0000256" key="5">
    <source>
        <dbReference type="ARBA" id="ARBA00022729"/>
    </source>
</evidence>
<dbReference type="NCBIfam" id="TIGR04056">
    <property type="entry name" value="OMP_RagA_SusC"/>
    <property type="match status" value="1"/>
</dbReference>
<dbReference type="InterPro" id="IPR000531">
    <property type="entry name" value="Beta-barrel_TonB"/>
</dbReference>
<evidence type="ECO:0000256" key="11">
    <source>
        <dbReference type="RuleBase" id="RU003357"/>
    </source>
</evidence>
<dbReference type="PANTHER" id="PTHR30069:SF29">
    <property type="entry name" value="HEMOGLOBIN AND HEMOGLOBIN-HAPTOGLOBIN-BINDING PROTEIN 1-RELATED"/>
    <property type="match status" value="1"/>
</dbReference>
<sequence length="990" mass="108854">MKRGFSFLSRVCLHSLWMLLLSLVAVSQSRTITGKVTETPGNTPLPGVTVQVKGSTKGTQTGPDGTYKLEVPQGATTLVFTFVGYKKEELPITASGTANVSLSADVTALKDVVVVGYGTQKKSEVTSAVTSITSEDFRQSGARNALDLVQGKVAGLQISRLGGTNPNTGVAIQLRGVTSLTGSLSPLVVIDGIPNGNLDLLQQDDIESISVLKDGSAAAIYGTQANGGVILVTTKRGKKGPARVDYNTYFRKEYVQRRPDFLSADEFAAKIASGEIIAEDKGHRTDFVDLLVNHANLSQYHNLAVSGGNENSSYRASMYYQNLEGILKENARRQYGGRISINSKGLNDRLTTQINLATNFNKANRLTDGGNLAGYYAFQPTYSPYNADGSWYFETTSTNELARLYQQTNMRQQQTTSGDAKVTLDLIKGLKASLFGSLQRDSWTDGAYADLASELSKESYQGTGYASQNNEMSNKYALEPTVEYNISINNKHNITAIGGYSYRYEVYQGFNANNYGFVNDRFEENNLNAGNQLKLGKAGMGSYKNDNTLVAFFGRVNYAFGTKYMVSAILRREGSSRFGANNKWGNFPAISAGWNLKEESFLSAASFIDQLKLRAGYGVTGNSGINNYSSLVTMGTGGNYINPDGVWRQTYGPNKNPNPDLKWEKKAELNVGVDYGFFRGRLTGSVDVFTRKTSDVLESFTAQLPPFVTDNVYANVGTLKSNGFEITINSTNVDMKDFRWTTDVAFSTATTKLEKFSNSLYKATFKEYAEIGGFGALGKAIRTYEGGKLGNFYGKRFAGLTQDGLWQFYKKDGTKASADQLNSETDFAVIGNAIPKYYLSVTNSFKYKNWDLRVFMRGRMGYQVLNTMEMFYGTKKQLPNNVLHSAFTKNAALKDGYQYSSYYIENGGYMKLDEVTLGYNVPFKGNKYIRNMRIYFTGGNLATITGYSGNDPDFIKDTGLNPGIDALNTTDNRTPYMSTRSFMFGLNVGF</sequence>
<dbReference type="InterPro" id="IPR023997">
    <property type="entry name" value="TonB-dep_OMP_SusC/RagA_CS"/>
</dbReference>
<protein>
    <submittedName>
        <fullName evidence="15">TonB-linked outer membrane protein, SusC/RagA family</fullName>
    </submittedName>
</protein>
<dbReference type="Pfam" id="PF13715">
    <property type="entry name" value="CarbopepD_reg_2"/>
    <property type="match status" value="1"/>
</dbReference>
<dbReference type="EMBL" id="FNBN01000001">
    <property type="protein sequence ID" value="SDE96409.1"/>
    <property type="molecule type" value="Genomic_DNA"/>
</dbReference>
<evidence type="ECO:0000313" key="15">
    <source>
        <dbReference type="EMBL" id="SDE96409.1"/>
    </source>
</evidence>
<dbReference type="InterPro" id="IPR008969">
    <property type="entry name" value="CarboxyPept-like_regulatory"/>
</dbReference>
<keyword evidence="2 10" id="KW-0813">Transport</keyword>
<keyword evidence="5 12" id="KW-0732">Signal</keyword>